<protein>
    <submittedName>
        <fullName evidence="2">Uncharacterized protein</fullName>
    </submittedName>
</protein>
<keyword evidence="1" id="KW-1185">Reference proteome</keyword>
<organism evidence="1 2">
    <name type="scientific">Acrobeloides nanus</name>
    <dbReference type="NCBI Taxonomy" id="290746"/>
    <lineage>
        <taxon>Eukaryota</taxon>
        <taxon>Metazoa</taxon>
        <taxon>Ecdysozoa</taxon>
        <taxon>Nematoda</taxon>
        <taxon>Chromadorea</taxon>
        <taxon>Rhabditida</taxon>
        <taxon>Tylenchina</taxon>
        <taxon>Cephalobomorpha</taxon>
        <taxon>Cephaloboidea</taxon>
        <taxon>Cephalobidae</taxon>
        <taxon>Acrobeloides</taxon>
    </lineage>
</organism>
<sequence length="251" mass="28812">MRKPSAIAQLFGTCRKISSALAPQLTKIDPIMCLQKHEQLSIKVADIVKLQSIVETYLKQDEVNFEPIEFNIMDEDDENVVLKARLFANEITIVDGNRTVLIIDLEGKYVEWEGSVVAKIRHPITRIKIFEIFESGRFDTFSIMGYADEPNKCEIRSVSSCARKLLGCGILFVPQWWTFEKNSKELGQVYLKSLVWSENVMQVEWPEDADNETRFLIVCFGLIQMISKGCPSLAHIIHECRKRRSNGYIFS</sequence>
<evidence type="ECO:0000313" key="1">
    <source>
        <dbReference type="Proteomes" id="UP000887540"/>
    </source>
</evidence>
<reference evidence="2" key="1">
    <citation type="submission" date="2022-11" db="UniProtKB">
        <authorList>
            <consortium name="WormBaseParasite"/>
        </authorList>
    </citation>
    <scope>IDENTIFICATION</scope>
</reference>
<dbReference type="AlphaFoldDB" id="A0A914BX17"/>
<accession>A0A914BX17</accession>
<dbReference type="WBParaSite" id="ACRNAN_Path_119.g427.t1">
    <property type="protein sequence ID" value="ACRNAN_Path_119.g427.t1"/>
    <property type="gene ID" value="ACRNAN_Path_119.g427"/>
</dbReference>
<evidence type="ECO:0000313" key="2">
    <source>
        <dbReference type="WBParaSite" id="ACRNAN_Path_119.g427.t1"/>
    </source>
</evidence>
<dbReference type="Proteomes" id="UP000887540">
    <property type="component" value="Unplaced"/>
</dbReference>
<name>A0A914BX17_9BILA</name>
<proteinExistence type="predicted"/>